<name>A0A812NHC0_SYMPI</name>
<organism evidence="1 2">
    <name type="scientific">Symbiodinium pilosum</name>
    <name type="common">Dinoflagellate</name>
    <dbReference type="NCBI Taxonomy" id="2952"/>
    <lineage>
        <taxon>Eukaryota</taxon>
        <taxon>Sar</taxon>
        <taxon>Alveolata</taxon>
        <taxon>Dinophyceae</taxon>
        <taxon>Suessiales</taxon>
        <taxon>Symbiodiniaceae</taxon>
        <taxon>Symbiodinium</taxon>
    </lineage>
</organism>
<dbReference type="EMBL" id="CAJNIZ010011237">
    <property type="protein sequence ID" value="CAE7316936.1"/>
    <property type="molecule type" value="Genomic_DNA"/>
</dbReference>
<dbReference type="AlphaFoldDB" id="A0A812NHC0"/>
<feature type="non-terminal residue" evidence="1">
    <location>
        <position position="1"/>
    </location>
</feature>
<dbReference type="OrthoDB" id="62528at2759"/>
<accession>A0A812NHC0</accession>
<feature type="non-terminal residue" evidence="1">
    <location>
        <position position="179"/>
    </location>
</feature>
<evidence type="ECO:0000313" key="1">
    <source>
        <dbReference type="EMBL" id="CAE7316936.1"/>
    </source>
</evidence>
<proteinExistence type="predicted"/>
<protein>
    <submittedName>
        <fullName evidence="1">Uncharacterized protein</fullName>
    </submittedName>
</protein>
<dbReference type="Proteomes" id="UP000649617">
    <property type="component" value="Unassembled WGS sequence"/>
</dbReference>
<reference evidence="1" key="1">
    <citation type="submission" date="2021-02" db="EMBL/GenBank/DDBJ databases">
        <authorList>
            <person name="Dougan E. K."/>
            <person name="Rhodes N."/>
            <person name="Thang M."/>
            <person name="Chan C."/>
        </authorList>
    </citation>
    <scope>NUCLEOTIDE SEQUENCE</scope>
</reference>
<keyword evidence="2" id="KW-1185">Reference proteome</keyword>
<gene>
    <name evidence="1" type="ORF">SPIL2461_LOCUS7286</name>
</gene>
<evidence type="ECO:0000313" key="2">
    <source>
        <dbReference type="Proteomes" id="UP000649617"/>
    </source>
</evidence>
<comment type="caution">
    <text evidence="1">The sequence shown here is derived from an EMBL/GenBank/DDBJ whole genome shotgun (WGS) entry which is preliminary data.</text>
</comment>
<sequence length="179" mass="19681">ADATLTQQLLVDGILPSLAPLLVDTAGKREPLCEVVYAYTQPQVLARLNVLRGLKEGMSSMPAYICCLSYFLPMELELGLDDEHLLRHYQYYALVALQSQEPSVRVAGLTMLSAVSLQSTHFATNVLQEVHNFASLGRDEWWEVQGQFLLLAGRLLEHTASLSEAGKAGHEAATEQLIA</sequence>